<dbReference type="InterPro" id="IPR021146">
    <property type="entry name" value="Phage_gp6-like_head-tail"/>
</dbReference>
<dbReference type="STRING" id="284581.AMD01_11220"/>
<evidence type="ECO:0000313" key="1">
    <source>
        <dbReference type="EMBL" id="KOO46398.1"/>
    </source>
</evidence>
<dbReference type="RefSeq" id="WP_053401484.1">
    <property type="nucleotide sequence ID" value="NZ_LILC01000013.1"/>
</dbReference>
<accession>A0A0M0L6V4</accession>
<dbReference type="AlphaFoldDB" id="A0A0M0L6V4"/>
<dbReference type="Pfam" id="PF05135">
    <property type="entry name" value="Phage_connect_1"/>
    <property type="match status" value="1"/>
</dbReference>
<sequence>MSSLENVKLILDLFNCNETEEQLINLYLSRAANFVKNYCQIIDIPENLTSVIEDIAVIKYQLRGVEGIKSEGKGSLSESYIDSLPLDIIQQLDAHKDDRMVDIV</sequence>
<dbReference type="Proteomes" id="UP000037558">
    <property type="component" value="Unassembled WGS sequence"/>
</dbReference>
<keyword evidence="2" id="KW-1185">Reference proteome</keyword>
<gene>
    <name evidence="1" type="ORF">AMD01_11220</name>
</gene>
<comment type="caution">
    <text evidence="1">The sequence shown here is derived from an EMBL/GenBank/DDBJ whole genome shotgun (WGS) entry which is preliminary data.</text>
</comment>
<proteinExistence type="predicted"/>
<reference evidence="2" key="1">
    <citation type="submission" date="2015-08" db="EMBL/GenBank/DDBJ databases">
        <title>Fjat-14210 dsm16467.</title>
        <authorList>
            <person name="Liu B."/>
            <person name="Wang J."/>
            <person name="Zhu Y."/>
            <person name="Liu G."/>
            <person name="Chen Q."/>
            <person name="Chen Z."/>
            <person name="Lan J."/>
            <person name="Che J."/>
            <person name="Ge C."/>
            <person name="Shi H."/>
            <person name="Pan Z."/>
            <person name="Liu X."/>
        </authorList>
    </citation>
    <scope>NUCLEOTIDE SEQUENCE [LARGE SCALE GENOMIC DNA]</scope>
    <source>
        <strain evidence="2">DSM 16467</strain>
    </source>
</reference>
<evidence type="ECO:0008006" key="3">
    <source>
        <dbReference type="Google" id="ProtNLM"/>
    </source>
</evidence>
<dbReference type="PATRIC" id="fig|284581.3.peg.2354"/>
<protein>
    <recommendedName>
        <fullName evidence="3">Phage gp6-like head-tail connector protein</fullName>
    </recommendedName>
</protein>
<dbReference type="EMBL" id="LILC01000013">
    <property type="protein sequence ID" value="KOO46398.1"/>
    <property type="molecule type" value="Genomic_DNA"/>
</dbReference>
<organism evidence="1 2">
    <name type="scientific">Priestia koreensis</name>
    <dbReference type="NCBI Taxonomy" id="284581"/>
    <lineage>
        <taxon>Bacteria</taxon>
        <taxon>Bacillati</taxon>
        <taxon>Bacillota</taxon>
        <taxon>Bacilli</taxon>
        <taxon>Bacillales</taxon>
        <taxon>Bacillaceae</taxon>
        <taxon>Priestia</taxon>
    </lineage>
</organism>
<evidence type="ECO:0000313" key="2">
    <source>
        <dbReference type="Proteomes" id="UP000037558"/>
    </source>
</evidence>
<dbReference type="OrthoDB" id="2909187at2"/>
<dbReference type="InterPro" id="IPR053746">
    <property type="entry name" value="Viral_HT_Connector_Assembly"/>
</dbReference>
<name>A0A0M0L6V4_9BACI</name>
<dbReference type="Gene3D" id="1.10.246.150">
    <property type="match status" value="1"/>
</dbReference>